<dbReference type="AlphaFoldDB" id="A0A0F8ZG46"/>
<name>A0A0F8ZG46_9ZZZZ</name>
<comment type="caution">
    <text evidence="1">The sequence shown here is derived from an EMBL/GenBank/DDBJ whole genome shotgun (WGS) entry which is preliminary data.</text>
</comment>
<organism evidence="1">
    <name type="scientific">marine sediment metagenome</name>
    <dbReference type="NCBI Taxonomy" id="412755"/>
    <lineage>
        <taxon>unclassified sequences</taxon>
        <taxon>metagenomes</taxon>
        <taxon>ecological metagenomes</taxon>
    </lineage>
</organism>
<sequence length="146" mass="14729">MAIKTITVLGNDLVVRREGIAASIITPGHLLEGPDSALAEHSVAAGTAVRKFAVENDIVGNGIDDDYAAADTVLYGVFPAGTKVYAIAGTGGVTAEDIVESDGGTIPGALRTQAASAATAQSSRNSVVGKALTTATVGLRFVLEVF</sequence>
<reference evidence="1" key="1">
    <citation type="journal article" date="2015" name="Nature">
        <title>Complex archaea that bridge the gap between prokaryotes and eukaryotes.</title>
        <authorList>
            <person name="Spang A."/>
            <person name="Saw J.H."/>
            <person name="Jorgensen S.L."/>
            <person name="Zaremba-Niedzwiedzka K."/>
            <person name="Martijn J."/>
            <person name="Lind A.E."/>
            <person name="van Eijk R."/>
            <person name="Schleper C."/>
            <person name="Guy L."/>
            <person name="Ettema T.J."/>
        </authorList>
    </citation>
    <scope>NUCLEOTIDE SEQUENCE</scope>
</reference>
<accession>A0A0F8ZG46</accession>
<gene>
    <name evidence="1" type="ORF">LCGC14_2699830</name>
</gene>
<proteinExistence type="predicted"/>
<evidence type="ECO:0000313" key="1">
    <source>
        <dbReference type="EMBL" id="KKK92748.1"/>
    </source>
</evidence>
<dbReference type="EMBL" id="LAZR01048076">
    <property type="protein sequence ID" value="KKK92748.1"/>
    <property type="molecule type" value="Genomic_DNA"/>
</dbReference>
<protein>
    <submittedName>
        <fullName evidence="1">Uncharacterized protein</fullName>
    </submittedName>
</protein>